<dbReference type="Proteomes" id="UP001219750">
    <property type="component" value="Segment"/>
</dbReference>
<name>A0AAE9X5B0_9CAUD</name>
<evidence type="ECO:0000313" key="2">
    <source>
        <dbReference type="Proteomes" id="UP001219750"/>
    </source>
</evidence>
<reference evidence="1" key="2">
    <citation type="journal article" date="2024" name="Viruses">
        <title>New Genera and Species of Caulobacter and Brevundimonas Bacteriophages Provide Insights into Phage Genome Evolution.</title>
        <authorList>
            <person name="Ely B."/>
            <person name="Hils M."/>
            <person name="Clarke A."/>
            <person name="Albert M."/>
            <person name="Holness N."/>
            <person name="Lenski J."/>
            <person name="Mohammadi T."/>
        </authorList>
    </citation>
    <scope>NUCLEOTIDE SEQUENCE</scope>
</reference>
<evidence type="ECO:0000313" key="1">
    <source>
        <dbReference type="EMBL" id="WCA46226.1"/>
    </source>
</evidence>
<reference evidence="1" key="1">
    <citation type="submission" date="2022-12" db="EMBL/GenBank/DDBJ databases">
        <authorList>
            <person name="Ely B."/>
        </authorList>
    </citation>
    <scope>NUCLEOTIDE SEQUENCE</scope>
</reference>
<gene>
    <name evidence="1" type="primary">DCM_gp031</name>
</gene>
<keyword evidence="2" id="KW-1185">Reference proteome</keyword>
<accession>A0AAE9X5B0</accession>
<dbReference type="EMBL" id="OQ137559">
    <property type="protein sequence ID" value="WCA46226.1"/>
    <property type="molecule type" value="Genomic_DNA"/>
</dbReference>
<proteinExistence type="predicted"/>
<organism evidence="1 2">
    <name type="scientific">Caulobacter phage DCM</name>
    <dbReference type="NCBI Taxonomy" id="3020391"/>
    <lineage>
        <taxon>Viruses</taxon>
        <taxon>Duplodnaviria</taxon>
        <taxon>Heunggongvirae</taxon>
        <taxon>Uroviricota</taxon>
        <taxon>Caudoviricetes</taxon>
        <taxon>Autographivirales</taxon>
        <taxon>Autonotataviridae</taxon>
        <taxon>Dcimvirus</taxon>
        <taxon>Dcimvirus DCM</taxon>
    </lineage>
</organism>
<protein>
    <submittedName>
        <fullName evidence="1">Uncharacterized protein</fullName>
    </submittedName>
</protein>
<sequence length="51" mass="5640">MRLDPRAYVELERQVSPNVLVSNTTTDIEAGFKLGVQHVLSLLRKGFVIGA</sequence>